<sequence>MTHKKQAKDQNRRNDMNYKELAKTIITNVGGEENIQSLTHCATRLRFNLKDDSKPQESTLKHTPGIMGVVNKGGQYQVIIGSDVGNVYNEITAQTNLTSDQETVEDDRGRVAKVIDTITGIFTPILPAITAAGMLKAVLSLLVVFNVLTAESQSYQILNFMADAAFYFLPILLAASSAQKFKANMYLAMMVGGILLHPNFIAMVTAVNEVGGGIHLFGLPISPVSYSSSVIPIILSVWFMSYVEPIADKVSPKAIKFFSKPLLTIFVVGTVALVALGPLGYMISEAISTGIQALETVSPWIVPLLIGAFTPLFVATGTHYGLVPIGINNRMTTGYDTVIYPGMLASNVSQGAAAIGVGFKSKDSTIKQLAFSAGLTGLFGITEPALYGVNLRFKTPLYAAMIGGGFGGLFMGIMRVRNFSGGSPGLLTLPSYIGDDTLRHLTNACIGAAISIVITFIATLFLYKDPVTEEAPEATPADKEQEPAHQISGAEIKAPLKGELKSLQAVNDGMFSEEILGQGVAIEPTVGEVLAPVNGTVTAVFDSKHAIGLTSEEGIELLIHVGIDTVQLNGEGYAYQVEKGQKVTVGDPLITFDIEFIKEKGYPVITPIVITNSTEVGDILTANSGPITFGDQIIKVIG</sequence>
<dbReference type="InterPro" id="IPR011055">
    <property type="entry name" value="Dup_hybrid_motif"/>
</dbReference>
<dbReference type="Pfam" id="PF00358">
    <property type="entry name" value="PTS_EIIA_1"/>
    <property type="match status" value="1"/>
</dbReference>
<dbReference type="InterPro" id="IPR036878">
    <property type="entry name" value="Glu_permease_IIB"/>
</dbReference>
<dbReference type="Gene3D" id="3.30.1360.60">
    <property type="entry name" value="Glucose permease domain IIB"/>
    <property type="match status" value="1"/>
</dbReference>
<evidence type="ECO:0000256" key="2">
    <source>
        <dbReference type="ARBA" id="ARBA00022448"/>
    </source>
</evidence>
<evidence type="ECO:0000256" key="9">
    <source>
        <dbReference type="ARBA" id="ARBA00022989"/>
    </source>
</evidence>
<dbReference type="InterPro" id="IPR003352">
    <property type="entry name" value="PTS_EIIC"/>
</dbReference>
<evidence type="ECO:0000256" key="8">
    <source>
        <dbReference type="ARBA" id="ARBA00022777"/>
    </source>
</evidence>
<dbReference type="PROSITE" id="PS51103">
    <property type="entry name" value="PTS_EIIC_TYPE_1"/>
    <property type="match status" value="1"/>
</dbReference>
<dbReference type="SUPFAM" id="SSF51261">
    <property type="entry name" value="Duplicated hybrid motif"/>
    <property type="match status" value="1"/>
</dbReference>
<dbReference type="GO" id="GO:0016301">
    <property type="term" value="F:kinase activity"/>
    <property type="evidence" value="ECO:0007669"/>
    <property type="project" value="UniProtKB-KW"/>
</dbReference>
<feature type="domain" description="PTS EIIA type-1" evidence="18">
    <location>
        <begin position="508"/>
        <end position="612"/>
    </location>
</feature>
<dbReference type="PROSITE" id="PS00371">
    <property type="entry name" value="PTS_EIIA_TYPE_1_HIS"/>
    <property type="match status" value="1"/>
</dbReference>
<dbReference type="FunFam" id="3.30.1360.60:FF:000001">
    <property type="entry name" value="PTS system glucose-specific IIBC component PtsG"/>
    <property type="match status" value="1"/>
</dbReference>
<feature type="transmembrane region" description="Helical" evidence="17">
    <location>
        <begin position="219"/>
        <end position="241"/>
    </location>
</feature>
<dbReference type="Proteomes" id="UP000004835">
    <property type="component" value="Unassembled WGS sequence"/>
</dbReference>
<organism evidence="21 22">
    <name type="scientific">Enterococcus casseliflavus ATCC 12755</name>
    <dbReference type="NCBI Taxonomy" id="888066"/>
    <lineage>
        <taxon>Bacteria</taxon>
        <taxon>Bacillati</taxon>
        <taxon>Bacillota</taxon>
        <taxon>Bacilli</taxon>
        <taxon>Lactobacillales</taxon>
        <taxon>Enterococcaceae</taxon>
        <taxon>Enterococcus</taxon>
    </lineage>
</organism>
<evidence type="ECO:0000256" key="13">
    <source>
        <dbReference type="ARBA" id="ARBA00048931"/>
    </source>
</evidence>
<dbReference type="PANTHER" id="PTHR30175">
    <property type="entry name" value="PHOSPHOTRANSFERASE SYSTEM TRANSPORT PROTEIN"/>
    <property type="match status" value="1"/>
</dbReference>
<feature type="transmembrane region" description="Helical" evidence="17">
    <location>
        <begin position="301"/>
        <end position="323"/>
    </location>
</feature>
<feature type="transmembrane region" description="Helical" evidence="17">
    <location>
        <begin position="187"/>
        <end position="207"/>
    </location>
</feature>
<keyword evidence="6" id="KW-0598">Phosphotransferase system</keyword>
<evidence type="ECO:0000256" key="15">
    <source>
        <dbReference type="ARBA" id="ARBA00081008"/>
    </source>
</evidence>
<dbReference type="SUPFAM" id="SSF55604">
    <property type="entry name" value="Glucose permease domain IIB"/>
    <property type="match status" value="1"/>
</dbReference>
<evidence type="ECO:0000259" key="19">
    <source>
        <dbReference type="PROSITE" id="PS51098"/>
    </source>
</evidence>
<dbReference type="PROSITE" id="PS51098">
    <property type="entry name" value="PTS_EIIB_TYPE_1"/>
    <property type="match status" value="1"/>
</dbReference>
<dbReference type="InterPro" id="IPR050558">
    <property type="entry name" value="PTS_Sugar-Specific_Components"/>
</dbReference>
<evidence type="ECO:0000256" key="17">
    <source>
        <dbReference type="SAM" id="Phobius"/>
    </source>
</evidence>
<evidence type="ECO:0000256" key="16">
    <source>
        <dbReference type="PROSITE-ProRule" id="PRU00421"/>
    </source>
</evidence>
<dbReference type="InterPro" id="IPR001996">
    <property type="entry name" value="PTS_IIB_1"/>
</dbReference>
<dbReference type="InterPro" id="IPR013013">
    <property type="entry name" value="PTS_EIIC_1"/>
</dbReference>
<dbReference type="InterPro" id="IPR011297">
    <property type="entry name" value="PTS_IIABC_b_glu"/>
</dbReference>
<dbReference type="GO" id="GO:0009401">
    <property type="term" value="P:phosphoenolpyruvate-dependent sugar phosphotransferase system"/>
    <property type="evidence" value="ECO:0007669"/>
    <property type="project" value="UniProtKB-KW"/>
</dbReference>
<evidence type="ECO:0000256" key="11">
    <source>
        <dbReference type="ARBA" id="ARBA00044053"/>
    </source>
</evidence>
<dbReference type="PANTHER" id="PTHR30175:SF1">
    <property type="entry name" value="PTS SYSTEM ARBUTIN-, CELLOBIOSE-, AND SALICIN-SPECIFIC EIIBC COMPONENT-RELATED"/>
    <property type="match status" value="1"/>
</dbReference>
<dbReference type="GO" id="GO:0022878">
    <property type="term" value="F:protein-N(PI)-phosphohistidine-sucrose phosphotransferase system transporter activity"/>
    <property type="evidence" value="ECO:0007669"/>
    <property type="project" value="RHEA"/>
</dbReference>
<dbReference type="EC" id="2.7.1.211" evidence="11"/>
<feature type="transmembrane region" description="Helical" evidence="17">
    <location>
        <begin position="441"/>
        <end position="463"/>
    </location>
</feature>
<dbReference type="InterPro" id="IPR001127">
    <property type="entry name" value="PTS_EIIA_1_perm"/>
</dbReference>
<evidence type="ECO:0000313" key="21">
    <source>
        <dbReference type="EMBL" id="EGC69542.1"/>
    </source>
</evidence>
<feature type="transmembrane region" description="Helical" evidence="17">
    <location>
        <begin position="395"/>
        <end position="414"/>
    </location>
</feature>
<evidence type="ECO:0000256" key="1">
    <source>
        <dbReference type="ARBA" id="ARBA00004651"/>
    </source>
</evidence>
<dbReference type="FunFam" id="2.70.70.10:FF:000001">
    <property type="entry name" value="PTS system glucose-specific IIA component"/>
    <property type="match status" value="1"/>
</dbReference>
<dbReference type="PROSITE" id="PS01035">
    <property type="entry name" value="PTS_EIIB_TYPE_1_CYS"/>
    <property type="match status" value="1"/>
</dbReference>
<dbReference type="PROSITE" id="PS51093">
    <property type="entry name" value="PTS_EIIA_TYPE_1"/>
    <property type="match status" value="1"/>
</dbReference>
<dbReference type="GO" id="GO:0005886">
    <property type="term" value="C:plasma membrane"/>
    <property type="evidence" value="ECO:0007669"/>
    <property type="project" value="UniProtKB-SubCell"/>
</dbReference>
<dbReference type="GO" id="GO:0090589">
    <property type="term" value="F:protein-phosphocysteine-trehalose phosphotransferase system transporter activity"/>
    <property type="evidence" value="ECO:0007669"/>
    <property type="project" value="TreeGrafter"/>
</dbReference>
<evidence type="ECO:0000256" key="14">
    <source>
        <dbReference type="ARBA" id="ARBA00074554"/>
    </source>
</evidence>
<feature type="transmembrane region" description="Helical" evidence="17">
    <location>
        <begin position="118"/>
        <end position="145"/>
    </location>
</feature>
<evidence type="ECO:0000259" key="18">
    <source>
        <dbReference type="PROSITE" id="PS51093"/>
    </source>
</evidence>
<keyword evidence="9 17" id="KW-1133">Transmembrane helix</keyword>
<evidence type="ECO:0000256" key="6">
    <source>
        <dbReference type="ARBA" id="ARBA00022683"/>
    </source>
</evidence>
<dbReference type="InterPro" id="IPR018113">
    <property type="entry name" value="PTrfase_EIIB_Cys"/>
</dbReference>
<evidence type="ECO:0000256" key="7">
    <source>
        <dbReference type="ARBA" id="ARBA00022692"/>
    </source>
</evidence>
<dbReference type="NCBIfam" id="TIGR01995">
    <property type="entry name" value="PTS-II-ABC-beta"/>
    <property type="match status" value="1"/>
</dbReference>
<evidence type="ECO:0000256" key="5">
    <source>
        <dbReference type="ARBA" id="ARBA00022679"/>
    </source>
</evidence>
<evidence type="ECO:0000313" key="22">
    <source>
        <dbReference type="Proteomes" id="UP000004835"/>
    </source>
</evidence>
<dbReference type="GO" id="GO:0015771">
    <property type="term" value="P:trehalose transport"/>
    <property type="evidence" value="ECO:0007669"/>
    <property type="project" value="TreeGrafter"/>
</dbReference>
<evidence type="ECO:0000256" key="4">
    <source>
        <dbReference type="ARBA" id="ARBA00022597"/>
    </source>
</evidence>
<keyword evidence="2" id="KW-0813">Transport</keyword>
<comment type="catalytic activity">
    <reaction evidence="13">
        <text>N(pros)-phospho-L-histidyl-[protein](out) + sucrose = sucrose 6(G)-phosphate(in) + L-histidyl-[protein]</text>
        <dbReference type="Rhea" id="RHEA:49236"/>
        <dbReference type="Rhea" id="RHEA-COMP:9745"/>
        <dbReference type="Rhea" id="RHEA-COMP:9746"/>
        <dbReference type="ChEBI" id="CHEBI:17992"/>
        <dbReference type="ChEBI" id="CHEBI:29979"/>
        <dbReference type="ChEBI" id="CHEBI:64837"/>
        <dbReference type="ChEBI" id="CHEBI:91002"/>
        <dbReference type="EC" id="2.7.1.211"/>
    </reaction>
</comment>
<accession>F0EK84</accession>
<keyword evidence="10 17" id="KW-0472">Membrane</keyword>
<evidence type="ECO:0000256" key="10">
    <source>
        <dbReference type="ARBA" id="ARBA00023136"/>
    </source>
</evidence>
<dbReference type="EMBL" id="AEWT01000013">
    <property type="protein sequence ID" value="EGC69542.1"/>
    <property type="molecule type" value="Genomic_DNA"/>
</dbReference>
<name>F0EK84_ENTCA</name>
<comment type="subcellular location">
    <subcellularLocation>
        <location evidence="1">Cell membrane</location>
        <topology evidence="1">Multi-pass membrane protein</topology>
    </subcellularLocation>
</comment>
<dbReference type="Pfam" id="PF00367">
    <property type="entry name" value="PTS_EIIB"/>
    <property type="match status" value="1"/>
</dbReference>
<feature type="transmembrane region" description="Helical" evidence="17">
    <location>
        <begin position="157"/>
        <end position="175"/>
    </location>
</feature>
<keyword evidence="3" id="KW-1003">Cell membrane</keyword>
<protein>
    <recommendedName>
        <fullName evidence="14">PTS system sucrose-specific EIIBCA component</fullName>
        <ecNumber evidence="11">2.7.1.211</ecNumber>
    </recommendedName>
    <alternativeName>
        <fullName evidence="15">EIIBCA-Scr</fullName>
    </alternativeName>
</protein>
<dbReference type="AlphaFoldDB" id="F0EK84"/>
<evidence type="ECO:0000256" key="12">
    <source>
        <dbReference type="ARBA" id="ARBA00045139"/>
    </source>
</evidence>
<reference evidence="21 22" key="1">
    <citation type="submission" date="2011-01" db="EMBL/GenBank/DDBJ databases">
        <authorList>
            <person name="Muzny D."/>
            <person name="Qin X."/>
            <person name="Deng J."/>
            <person name="Jiang H."/>
            <person name="Liu Y."/>
            <person name="Qu J."/>
            <person name="Song X.-Z."/>
            <person name="Zhang L."/>
            <person name="Thornton R."/>
            <person name="Coyle M."/>
            <person name="Francisco L."/>
            <person name="Jackson L."/>
            <person name="Javaid M."/>
            <person name="Korchina V."/>
            <person name="Kovar C."/>
            <person name="Mata R."/>
            <person name="Mathew T."/>
            <person name="Ngo R."/>
            <person name="Nguyen L."/>
            <person name="Nguyen N."/>
            <person name="Okwuonu G."/>
            <person name="Ongeri F."/>
            <person name="Pham C."/>
            <person name="Simmons D."/>
            <person name="Wilczek-Boney K."/>
            <person name="Hale W."/>
            <person name="Jakkamsetti A."/>
            <person name="Pham P."/>
            <person name="Ruth R."/>
            <person name="San Lucas F."/>
            <person name="Warren J."/>
            <person name="Zhang J."/>
            <person name="Zhao Z."/>
            <person name="Zhou C."/>
            <person name="Zhu D."/>
            <person name="Lee S."/>
            <person name="Bess C."/>
            <person name="Blankenburg K."/>
            <person name="Forbes L."/>
            <person name="Fu Q."/>
            <person name="Gubbala S."/>
            <person name="Hirani K."/>
            <person name="Jayaseelan J.C."/>
            <person name="Lara F."/>
            <person name="Munidasa M."/>
            <person name="Palculict T."/>
            <person name="Patil S."/>
            <person name="Pu L.-L."/>
            <person name="Saada N."/>
            <person name="Tang L."/>
            <person name="Weissenberger G."/>
            <person name="Zhu Y."/>
            <person name="Hemphill L."/>
            <person name="Shang Y."/>
            <person name="Youmans B."/>
            <person name="Ayvaz T."/>
            <person name="Ross M."/>
            <person name="Santibanez J."/>
            <person name="Aqrawi P."/>
            <person name="Gross S."/>
            <person name="Joshi V."/>
            <person name="Fowler G."/>
            <person name="Nazareth L."/>
            <person name="Reid J."/>
            <person name="Worley K."/>
            <person name="Petrosino J."/>
            <person name="Highlander S."/>
            <person name="Gibbs R."/>
        </authorList>
    </citation>
    <scope>NUCLEOTIDE SEQUENCE [LARGE SCALE GENOMIC DNA]</scope>
    <source>
        <strain evidence="21 22">ATCC 12755</strain>
    </source>
</reference>
<feature type="transmembrane region" description="Helical" evidence="17">
    <location>
        <begin position="369"/>
        <end position="389"/>
    </location>
</feature>
<evidence type="ECO:0000259" key="20">
    <source>
        <dbReference type="PROSITE" id="PS51103"/>
    </source>
</evidence>
<proteinExistence type="predicted"/>
<feature type="domain" description="PTS EIIC type-1" evidence="20">
    <location>
        <begin position="116"/>
        <end position="480"/>
    </location>
</feature>
<feature type="active site" description="Phosphocysteine intermediate; for EIIB activity" evidence="16">
    <location>
        <position position="41"/>
    </location>
</feature>
<dbReference type="Pfam" id="PF02378">
    <property type="entry name" value="PTS_EIIC"/>
    <property type="match status" value="1"/>
</dbReference>
<feature type="domain" description="PTS EIIB type-1" evidence="19">
    <location>
        <begin position="19"/>
        <end position="101"/>
    </location>
</feature>
<dbReference type="CDD" id="cd00212">
    <property type="entry name" value="PTS_IIB_glc"/>
    <property type="match status" value="1"/>
</dbReference>
<keyword evidence="5 21" id="KW-0808">Transferase</keyword>
<comment type="caution">
    <text evidence="21">The sequence shown here is derived from an EMBL/GenBank/DDBJ whole genome shotgun (WGS) entry which is preliminary data.</text>
</comment>
<feature type="transmembrane region" description="Helical" evidence="17">
    <location>
        <begin position="262"/>
        <end position="281"/>
    </location>
</feature>
<dbReference type="Gene3D" id="2.70.70.10">
    <property type="entry name" value="Glucose Permease (Domain IIA)"/>
    <property type="match status" value="1"/>
</dbReference>
<evidence type="ECO:0000256" key="3">
    <source>
        <dbReference type="ARBA" id="ARBA00022475"/>
    </source>
</evidence>
<keyword evidence="4" id="KW-0762">Sugar transport</keyword>
<keyword evidence="8" id="KW-0418">Kinase</keyword>
<gene>
    <name evidence="21" type="ORF">HMPREF9087_1826</name>
</gene>
<keyword evidence="7 17" id="KW-0812">Transmembrane</keyword>
<comment type="function">
    <text evidence="12">The phosphoenolpyruvate-dependent sugar phosphotransferase system (sugar PTS), a major carbohydrate active transport system, catalyzes the phosphorylation of incoming sugar substrates concomitantly with their translocation across the cell membrane. This system is involved in sucrose transport.</text>
</comment>
<dbReference type="HOGENOM" id="CLU_012312_2_3_9"/>
<dbReference type="NCBIfam" id="TIGR00830">
    <property type="entry name" value="PTBA"/>
    <property type="match status" value="1"/>
</dbReference>